<feature type="active site" evidence="8">
    <location>
        <position position="275"/>
    </location>
</feature>
<evidence type="ECO:0000259" key="9">
    <source>
        <dbReference type="PROSITE" id="PS00631"/>
    </source>
</evidence>
<keyword evidence="11" id="KW-1185">Reference proteome</keyword>
<evidence type="ECO:0000313" key="11">
    <source>
        <dbReference type="Proteomes" id="UP001596990"/>
    </source>
</evidence>
<sequence length="508" mass="54933">MFLFRKTLFAEEDALVVGLFQENGQEQSIYQQINQKLDGSLDDYIKDGDLSHGFKQISKVYTLGRAEVKRIYFVGLGKRDKLTSVKMKQAFGKLFKQLQKDGLTQASVAIESFRTAEIHDGELAEVISEAMITASYQFADYKTRPATPAKVVDTLTLVTDSDQEELNASLKKGYSFGIGVNTARHLVQLPANLLTSTDMAEFALSLAKEHGFEAHILDKAEMEQLGMGALLAVNQGSHEPPKMIVLKYQGLDEWKDAVGLVGKGITYDTGGYSIKSKAGMPGMKGDMGGAAAVLGAMDTIGRLKPKKNVLAVIPSSDNMISGAAFKPDDVITSLSGKTIEVLNTDAEGRLALADGITYAKMNQATTLIDVATLTGGVVTALGSWMTGAMTNDESLLSAVIENGKRVGEPIWQLPYNEDYQAQVRASEMADLNNSPTRKAHPIMGGAFVGEFAEDTPWVHLDIAGTSVSEKAHDLGPKGPTGVMSRTLASFILNSNSKKDERNRSSFFH</sequence>
<dbReference type="InterPro" id="IPR023042">
    <property type="entry name" value="Peptidase_M17_leu_NH2_pept"/>
</dbReference>
<dbReference type="InterPro" id="IPR011356">
    <property type="entry name" value="Leucine_aapep/pepB"/>
</dbReference>
<comment type="catalytic activity">
    <reaction evidence="1 8">
        <text>Release of an N-terminal amino acid, Xaa-|-Yaa-, in which Xaa is preferably Leu, but may be other amino acids including Pro although not Arg or Lys, and Yaa may be Pro. Amino acid amides and methyl esters are also readily hydrolyzed, but rates on arylamides are exceedingly low.</text>
        <dbReference type="EC" id="3.4.11.1"/>
    </reaction>
</comment>
<comment type="subcellular location">
    <subcellularLocation>
        <location evidence="8">Cytoplasm</location>
    </subcellularLocation>
</comment>
<evidence type="ECO:0000313" key="10">
    <source>
        <dbReference type="EMBL" id="MFD1020516.1"/>
    </source>
</evidence>
<accession>A0ABW3L3Y9</accession>
<comment type="catalytic activity">
    <reaction evidence="2 8">
        <text>Release of an N-terminal amino acid, preferentially leucine, but not glutamic or aspartic acids.</text>
        <dbReference type="EC" id="3.4.11.10"/>
    </reaction>
</comment>
<dbReference type="NCBIfam" id="NF002074">
    <property type="entry name" value="PRK00913.1-4"/>
    <property type="match status" value="1"/>
</dbReference>
<keyword evidence="8" id="KW-0479">Metal-binding</keyword>
<dbReference type="InterPro" id="IPR043472">
    <property type="entry name" value="Macro_dom-like"/>
</dbReference>
<feature type="binding site" evidence="8">
    <location>
        <position position="347"/>
    </location>
    <ligand>
        <name>Mn(2+)</name>
        <dbReference type="ChEBI" id="CHEBI:29035"/>
        <label>2</label>
    </ligand>
</feature>
<dbReference type="NCBIfam" id="NF002073">
    <property type="entry name" value="PRK00913.1-2"/>
    <property type="match status" value="1"/>
</dbReference>
<keyword evidence="8" id="KW-0464">Manganese</keyword>
<evidence type="ECO:0000256" key="8">
    <source>
        <dbReference type="HAMAP-Rule" id="MF_00181"/>
    </source>
</evidence>
<reference evidence="11" key="1">
    <citation type="journal article" date="2019" name="Int. J. Syst. Evol. Microbiol.">
        <title>The Global Catalogue of Microorganisms (GCM) 10K type strain sequencing project: providing services to taxonomists for standard genome sequencing and annotation.</title>
        <authorList>
            <consortium name="The Broad Institute Genomics Platform"/>
            <consortium name="The Broad Institute Genome Sequencing Center for Infectious Disease"/>
            <person name="Wu L."/>
            <person name="Ma J."/>
        </authorList>
    </citation>
    <scope>NUCLEOTIDE SEQUENCE [LARGE SCALE GENOMIC DNA]</scope>
    <source>
        <strain evidence="11">CCUG 56607</strain>
    </source>
</reference>
<dbReference type="SUPFAM" id="SSF52949">
    <property type="entry name" value="Macro domain-like"/>
    <property type="match status" value="1"/>
</dbReference>
<proteinExistence type="inferred from homology"/>
<dbReference type="Gene3D" id="3.40.220.10">
    <property type="entry name" value="Leucine Aminopeptidase, subunit E, domain 1"/>
    <property type="match status" value="1"/>
</dbReference>
<feature type="domain" description="Cytosol aminopeptidase" evidence="9">
    <location>
        <begin position="343"/>
        <end position="350"/>
    </location>
</feature>
<evidence type="ECO:0000256" key="2">
    <source>
        <dbReference type="ARBA" id="ARBA00000967"/>
    </source>
</evidence>
<keyword evidence="5 8" id="KW-0645">Protease</keyword>
<comment type="function">
    <text evidence="7 8">Presumably involved in the processing and regular turnover of intracellular proteins. Catalyzes the removal of unsubstituted N-terminal amino acids from various peptides.</text>
</comment>
<dbReference type="Pfam" id="PF02789">
    <property type="entry name" value="Peptidase_M17_N"/>
    <property type="match status" value="1"/>
</dbReference>
<protein>
    <recommendedName>
        <fullName evidence="8">Probable cytosol aminopeptidase</fullName>
        <ecNumber evidence="8">3.4.11.1</ecNumber>
    </recommendedName>
    <alternativeName>
        <fullName evidence="8">Leucine aminopeptidase</fullName>
        <shortName evidence="8">LAP</shortName>
        <ecNumber evidence="8">3.4.11.10</ecNumber>
    </alternativeName>
    <alternativeName>
        <fullName evidence="8">Leucyl aminopeptidase</fullName>
    </alternativeName>
</protein>
<feature type="binding site" evidence="8">
    <location>
        <position position="263"/>
    </location>
    <ligand>
        <name>Mn(2+)</name>
        <dbReference type="ChEBI" id="CHEBI:29035"/>
        <label>2</label>
    </ligand>
</feature>
<comment type="caution">
    <text evidence="10">The sequence shown here is derived from an EMBL/GenBank/DDBJ whole genome shotgun (WGS) entry which is preliminary data.</text>
</comment>
<organism evidence="10 11">
    <name type="scientific">Thalassobacillus hwangdonensis</name>
    <dbReference type="NCBI Taxonomy" id="546108"/>
    <lineage>
        <taxon>Bacteria</taxon>
        <taxon>Bacillati</taxon>
        <taxon>Bacillota</taxon>
        <taxon>Bacilli</taxon>
        <taxon>Bacillales</taxon>
        <taxon>Bacillaceae</taxon>
        <taxon>Thalassobacillus</taxon>
    </lineage>
</organism>
<comment type="similarity">
    <text evidence="3 8">Belongs to the peptidase M17 family.</text>
</comment>
<feature type="binding site" evidence="8">
    <location>
        <position position="268"/>
    </location>
    <ligand>
        <name>Mn(2+)</name>
        <dbReference type="ChEBI" id="CHEBI:29035"/>
        <label>1</label>
    </ligand>
</feature>
<dbReference type="Pfam" id="PF00883">
    <property type="entry name" value="Peptidase_M17"/>
    <property type="match status" value="1"/>
</dbReference>
<dbReference type="PANTHER" id="PTHR11963">
    <property type="entry name" value="LEUCINE AMINOPEPTIDASE-RELATED"/>
    <property type="match status" value="1"/>
</dbReference>
<dbReference type="InterPro" id="IPR000819">
    <property type="entry name" value="Peptidase_M17_C"/>
</dbReference>
<keyword evidence="6 8" id="KW-0378">Hydrolase</keyword>
<evidence type="ECO:0000256" key="4">
    <source>
        <dbReference type="ARBA" id="ARBA00022438"/>
    </source>
</evidence>
<keyword evidence="8" id="KW-0963">Cytoplasm</keyword>
<feature type="active site" evidence="8">
    <location>
        <position position="349"/>
    </location>
</feature>
<feature type="binding site" evidence="8">
    <location>
        <position position="345"/>
    </location>
    <ligand>
        <name>Mn(2+)</name>
        <dbReference type="ChEBI" id="CHEBI:29035"/>
        <label>1</label>
    </ligand>
</feature>
<dbReference type="PANTHER" id="PTHR11963:SF23">
    <property type="entry name" value="CYTOSOL AMINOPEPTIDASE"/>
    <property type="match status" value="1"/>
</dbReference>
<dbReference type="InterPro" id="IPR008283">
    <property type="entry name" value="Peptidase_M17_N"/>
</dbReference>
<comment type="cofactor">
    <cofactor evidence="8">
        <name>Mn(2+)</name>
        <dbReference type="ChEBI" id="CHEBI:29035"/>
    </cofactor>
    <text evidence="8">Binds 2 manganese ions per subunit.</text>
</comment>
<feature type="binding site" evidence="8">
    <location>
        <position position="268"/>
    </location>
    <ligand>
        <name>Mn(2+)</name>
        <dbReference type="ChEBI" id="CHEBI:29035"/>
        <label>2</label>
    </ligand>
</feature>
<dbReference type="EC" id="3.4.11.10" evidence="8"/>
<dbReference type="RefSeq" id="WP_386062269.1">
    <property type="nucleotide sequence ID" value="NZ_JBHTKL010000005.1"/>
</dbReference>
<dbReference type="PROSITE" id="PS00631">
    <property type="entry name" value="CYTOSOL_AP"/>
    <property type="match status" value="1"/>
</dbReference>
<evidence type="ECO:0000256" key="1">
    <source>
        <dbReference type="ARBA" id="ARBA00000135"/>
    </source>
</evidence>
<evidence type="ECO:0000256" key="6">
    <source>
        <dbReference type="ARBA" id="ARBA00022801"/>
    </source>
</evidence>
<evidence type="ECO:0000256" key="5">
    <source>
        <dbReference type="ARBA" id="ARBA00022670"/>
    </source>
</evidence>
<dbReference type="EC" id="3.4.11.1" evidence="8"/>
<dbReference type="NCBIfam" id="NF002083">
    <property type="entry name" value="PRK00913.3-5"/>
    <property type="match status" value="1"/>
</dbReference>
<evidence type="ECO:0000256" key="3">
    <source>
        <dbReference type="ARBA" id="ARBA00009528"/>
    </source>
</evidence>
<dbReference type="SUPFAM" id="SSF53187">
    <property type="entry name" value="Zn-dependent exopeptidases"/>
    <property type="match status" value="1"/>
</dbReference>
<dbReference type="HAMAP" id="MF_00181">
    <property type="entry name" value="Cytosol_peptidase_M17"/>
    <property type="match status" value="1"/>
</dbReference>
<feature type="binding site" evidence="8">
    <location>
        <position position="347"/>
    </location>
    <ligand>
        <name>Mn(2+)</name>
        <dbReference type="ChEBI" id="CHEBI:29035"/>
        <label>1</label>
    </ligand>
</feature>
<evidence type="ECO:0000256" key="7">
    <source>
        <dbReference type="ARBA" id="ARBA00049972"/>
    </source>
</evidence>
<dbReference type="Gene3D" id="3.40.630.10">
    <property type="entry name" value="Zn peptidases"/>
    <property type="match status" value="1"/>
</dbReference>
<name>A0ABW3L3Y9_9BACI</name>
<dbReference type="EMBL" id="JBHTKL010000005">
    <property type="protein sequence ID" value="MFD1020516.1"/>
    <property type="molecule type" value="Genomic_DNA"/>
</dbReference>
<keyword evidence="4 8" id="KW-0031">Aminopeptidase</keyword>
<dbReference type="CDD" id="cd00433">
    <property type="entry name" value="Peptidase_M17"/>
    <property type="match status" value="1"/>
</dbReference>
<dbReference type="GO" id="GO:0004177">
    <property type="term" value="F:aminopeptidase activity"/>
    <property type="evidence" value="ECO:0007669"/>
    <property type="project" value="UniProtKB-KW"/>
</dbReference>
<feature type="binding site" evidence="8">
    <location>
        <position position="286"/>
    </location>
    <ligand>
        <name>Mn(2+)</name>
        <dbReference type="ChEBI" id="CHEBI:29035"/>
        <label>2</label>
    </ligand>
</feature>
<dbReference type="Proteomes" id="UP001596990">
    <property type="component" value="Unassembled WGS sequence"/>
</dbReference>
<dbReference type="PRINTS" id="PR00481">
    <property type="entry name" value="LAMNOPPTDASE"/>
</dbReference>
<gene>
    <name evidence="8" type="primary">pepA</name>
    <name evidence="10" type="ORF">ACFQ2J_15110</name>
</gene>